<dbReference type="Gene3D" id="3.40.50.720">
    <property type="entry name" value="NAD(P)-binding Rossmann-like Domain"/>
    <property type="match status" value="1"/>
</dbReference>
<sequence length="1554" mass="171822">MVSFSGDGTDSNGSWSKRLAQVGVELTKGQERFVDVLAASFDASFERLFGEGRIVPYLETSLELAIRLGQDEYAFLLGDEGQTSASDHGEHLLTIDVASIDQAHLVDSFVAILGRFGYFPEVTLHPLLTLERDSELNIVDAYRTGTKEASGRVESYIHFDVKANPTELELEALNSAFEDLFSFLNLINSSNADFYRDQSYKTWTQGAFFGDDEGFVPLGARIGPSNSGILERLGPDEASRIQRSFSKDSKRPHLVNVISPVMATEALIVGPAHDGQGNESGYIVGLGSKAMLASGMDLENRLTKLGELLNIPVESYSYRELNELVAMIARIELALIDQSQLQDIISSLLIARETNQIATFISCLCCDEALRIYLYVPTIRYKTGMDATIAAQLNALNNENVEFHCVEARIDARMARVDIDVVALDDTDLIANLLEYSNLIQSVGISVSRSWYDKLEEELFNRHGDRLGTTLAHRYGNVFDGAYRNDYSARIGADDVDRIESALETDGIWVGFTSEVDRHPLIELRSNIDIRLRIIHLGERRHLSNLLPLVETFGLSVVDEVPYQMVSPSNGAPIWLYDLGVQLAGDDSTIVHERLVLFARVFGDVFLFGLDSDRLNSLVLRSGLDATAVVLLRTLVYYQRFTTNGLSIDHAVTIVASYPGVARGLANYFASRFWDFTNDDESLAKRATALSEIDQIEILEHDVFFRLLVAICDATLRTNLHVREHPGDAGVIKFDSKRVPGLIEPVPMIESYVFSPTVEGIHLRSSLVARGGIRYSDRLDDYRTEILGLMKAQAVKNAVIVPHGAKGGFVLRGSKRDEHSVTSAYDSFISGLLSITDNIVDTKVLHPRIGKIYDGDDPYLVVAADKGTATFSDRANKIAMQNQFWLGDAFASGGSAGYDHKDMGITAKGAWVSVRHHFAHIGIDPERDPITVVGIGDMSGDVFGNGMLRSRSIRLVAAFDHRDIFLDPNPNPEASFDERERLFGVPRSSWKEYDQSVISAGGGVFSRSLKSITLSEEAARSLGTVGGKYAPNDLIKVILSSPVDLLWNGGIGTYFRSSGESDSDIGDKTNDSVRISAANVCAKVIGEGGNLGLSQLARIEMAQKGILINTDAIDNSAGVDTSDHEVNLKILYQHTSGLKGNERDTLLSGLTGAIEDLVLSDNIWQNWALSLASSEFDQMRGAYIEAVDALERDGGLDRRVEFIPDNEQLGSRYSLTRPELSVLLAYEKLKIKSLLGQAHVEALDIFSKRGLQYFPDSIRDAVSHDIEDHPLWPELVANQVANLVVNIAGVSYLTRTVEESRRDVVEVVARFLEVDSIFDTSNKLWRLMGDTQLRFDSALVGFTGAVRFQERATRWLLRDIGESRIADLDRFRSTSSFLIDNFEELLTERYRKRFPTSAQFKYAPGSAGAFRLWQLSSFATSIMEITHLCGMYPTNSISDLAGMFFEVGETLAVPELLDAAMALPRRTSWERQVRIAIRDEIDSVHIGAFRAIVNLDKASDRRAKLAAYQERGASELARSIYIDEPGSSFDKDAGSDRLAMLVVGTRRLRAIVGI</sequence>
<evidence type="ECO:0000259" key="3">
    <source>
        <dbReference type="Pfam" id="PF21075"/>
    </source>
</evidence>
<dbReference type="SUPFAM" id="SSF53223">
    <property type="entry name" value="Aminoacid dehydrogenase-like, N-terminal domain"/>
    <property type="match status" value="1"/>
</dbReference>
<dbReference type="Pfam" id="PF21078">
    <property type="entry name" value="GDH_HM3"/>
    <property type="match status" value="1"/>
</dbReference>
<dbReference type="Pfam" id="PF21074">
    <property type="entry name" value="GDH_C"/>
    <property type="match status" value="1"/>
</dbReference>
<dbReference type="GO" id="GO:0006538">
    <property type="term" value="P:L-glutamate catabolic process"/>
    <property type="evidence" value="ECO:0007669"/>
    <property type="project" value="InterPro"/>
</dbReference>
<dbReference type="InterPro" id="IPR028971">
    <property type="entry name" value="NAD-GDH_cat"/>
</dbReference>
<dbReference type="RefSeq" id="WP_052605552.1">
    <property type="nucleotide sequence ID" value="NZ_JXYS01000060.1"/>
</dbReference>
<dbReference type="InterPro" id="IPR049064">
    <property type="entry name" value="NAD_Glu_DH_ACT3"/>
</dbReference>
<dbReference type="InterPro" id="IPR049056">
    <property type="entry name" value="NAD_Glu_DH_HM3"/>
</dbReference>
<feature type="domain" description="NAD-glutamate dehydrogenase N-terminal ACT1" evidence="3">
    <location>
        <begin position="94"/>
        <end position="175"/>
    </location>
</feature>
<evidence type="ECO:0000259" key="2">
    <source>
        <dbReference type="Pfam" id="PF21074"/>
    </source>
</evidence>
<dbReference type="GO" id="GO:0004069">
    <property type="term" value="F:L-aspartate:2-oxoglutarate aminotransferase activity"/>
    <property type="evidence" value="ECO:0007669"/>
    <property type="project" value="InterPro"/>
</dbReference>
<comment type="caution">
    <text evidence="5">The sequence shown here is derived from an EMBL/GenBank/DDBJ whole genome shotgun (WGS) entry which is preliminary data.</text>
</comment>
<dbReference type="InterPro" id="IPR049058">
    <property type="entry name" value="NAD_Glu_DH_HM2"/>
</dbReference>
<reference evidence="5 6" key="1">
    <citation type="submission" date="2015-01" db="EMBL/GenBank/DDBJ databases">
        <title>Draft genome of the acidophilic iron oxidizer Acidithrix ferrooxidans strain Py-F3.</title>
        <authorList>
            <person name="Poehlein A."/>
            <person name="Eisen S."/>
            <person name="Schloemann M."/>
            <person name="Johnson B.D."/>
            <person name="Daniel R."/>
            <person name="Muehling M."/>
        </authorList>
    </citation>
    <scope>NUCLEOTIDE SEQUENCE [LARGE SCALE GENOMIC DNA]</scope>
    <source>
        <strain evidence="5 6">Py-F3</strain>
    </source>
</reference>
<evidence type="ECO:0000259" key="4">
    <source>
        <dbReference type="Pfam" id="PF21077"/>
    </source>
</evidence>
<dbReference type="Proteomes" id="UP000032360">
    <property type="component" value="Unassembled WGS sequence"/>
</dbReference>
<feature type="domain" description="NAD-glutamate dehydrogenase ACT3" evidence="4">
    <location>
        <begin position="529"/>
        <end position="587"/>
    </location>
</feature>
<dbReference type="PANTHER" id="PTHR43403">
    <property type="entry name" value="NAD-SPECIFIC GLUTAMATE DEHYDROGENASE"/>
    <property type="match status" value="1"/>
</dbReference>
<dbReference type="InterPro" id="IPR024727">
    <property type="entry name" value="NAD_Glu_DH_N_ACT1"/>
</dbReference>
<feature type="domain" description="NAD-glutamate dehydrogenase catalytic" evidence="1">
    <location>
        <begin position="691"/>
        <end position="1171"/>
    </location>
</feature>
<name>A0A0D8HHJ6_9ACTN</name>
<dbReference type="InterPro" id="IPR048381">
    <property type="entry name" value="GDH_C"/>
</dbReference>
<evidence type="ECO:0000313" key="6">
    <source>
        <dbReference type="Proteomes" id="UP000032360"/>
    </source>
</evidence>
<dbReference type="Pfam" id="PF21075">
    <property type="entry name" value="GDH_ACT1"/>
    <property type="match status" value="1"/>
</dbReference>
<dbReference type="PATRIC" id="fig|1280514.3.peg.2491"/>
<keyword evidence="5" id="KW-0560">Oxidoreductase</keyword>
<evidence type="ECO:0000259" key="1">
    <source>
        <dbReference type="Pfam" id="PF05088"/>
    </source>
</evidence>
<dbReference type="EC" id="1.4.1.2" evidence="5"/>
<dbReference type="InterPro" id="IPR036291">
    <property type="entry name" value="NAD(P)-bd_dom_sf"/>
</dbReference>
<dbReference type="InterPro" id="IPR007780">
    <property type="entry name" value="NAD_Glu_DH_bac"/>
</dbReference>
<dbReference type="Pfam" id="PF05088">
    <property type="entry name" value="Bac_GDH_CD"/>
    <property type="match status" value="1"/>
</dbReference>
<dbReference type="PANTHER" id="PTHR43403:SF1">
    <property type="entry name" value="NAD-SPECIFIC GLUTAMATE DEHYDROGENASE"/>
    <property type="match status" value="1"/>
</dbReference>
<feature type="domain" description="NAD-specific glutamate dehydrogenase C-terminal" evidence="2">
    <location>
        <begin position="1214"/>
        <end position="1549"/>
    </location>
</feature>
<evidence type="ECO:0000313" key="5">
    <source>
        <dbReference type="EMBL" id="KJF17262.1"/>
    </source>
</evidence>
<protein>
    <submittedName>
        <fullName evidence="5">NAD-specific glutamate dehydrogenase</fullName>
        <ecNumber evidence="5">1.4.1.2</ecNumber>
    </submittedName>
</protein>
<organism evidence="5 6">
    <name type="scientific">Acidithrix ferrooxidans</name>
    <dbReference type="NCBI Taxonomy" id="1280514"/>
    <lineage>
        <taxon>Bacteria</taxon>
        <taxon>Bacillati</taxon>
        <taxon>Actinomycetota</taxon>
        <taxon>Acidimicrobiia</taxon>
        <taxon>Acidimicrobiales</taxon>
        <taxon>Acidimicrobiaceae</taxon>
        <taxon>Acidithrix</taxon>
    </lineage>
</organism>
<dbReference type="EMBL" id="JXYS01000060">
    <property type="protein sequence ID" value="KJF17262.1"/>
    <property type="molecule type" value="Genomic_DNA"/>
</dbReference>
<dbReference type="STRING" id="1280514.AXFE_18950"/>
<accession>A0A0D8HHJ6</accession>
<keyword evidence="6" id="KW-1185">Reference proteome</keyword>
<dbReference type="Pfam" id="PF21079">
    <property type="entry name" value="GDH_HM2"/>
    <property type="match status" value="1"/>
</dbReference>
<dbReference type="OrthoDB" id="9758052at2"/>
<dbReference type="GO" id="GO:0004352">
    <property type="term" value="F:glutamate dehydrogenase (NAD+) activity"/>
    <property type="evidence" value="ECO:0007669"/>
    <property type="project" value="UniProtKB-EC"/>
</dbReference>
<gene>
    <name evidence="5" type="primary">gdhB</name>
    <name evidence="5" type="ORF">AXFE_18950</name>
</gene>
<dbReference type="Pfam" id="PF21077">
    <property type="entry name" value="GDH_ACT3"/>
    <property type="match status" value="1"/>
</dbReference>
<dbReference type="SUPFAM" id="SSF51735">
    <property type="entry name" value="NAD(P)-binding Rossmann-fold domains"/>
    <property type="match status" value="1"/>
</dbReference>
<proteinExistence type="predicted"/>
<dbReference type="InterPro" id="IPR046346">
    <property type="entry name" value="Aminoacid_DH-like_N_sf"/>
</dbReference>